<accession>A0A9Q0YDU4</accession>
<dbReference type="Proteomes" id="UP001142489">
    <property type="component" value="Unassembled WGS sequence"/>
</dbReference>
<reference evidence="1" key="1">
    <citation type="journal article" date="2023" name="DNA Res.">
        <title>Chromosome-level genome assembly of Phrynocephalus forsythii using third-generation DNA sequencing and Hi-C analysis.</title>
        <authorList>
            <person name="Qi Y."/>
            <person name="Zhao W."/>
            <person name="Zhao Y."/>
            <person name="Niu C."/>
            <person name="Cao S."/>
            <person name="Zhang Y."/>
        </authorList>
    </citation>
    <scope>NUCLEOTIDE SEQUENCE</scope>
    <source>
        <tissue evidence="1">Muscle</tissue>
    </source>
</reference>
<sequence>MPGNFQLVGLHILQNAGNLPQLQNAWSSAGAKTDETLELMLLIVECTNKVLDIMKLPNNIFSVMQQKDTVSFIPMLMVAAWKACSPSPRFCWIYPSRSNWFHSVVLEYWDESLWIDNFRMSHQILF</sequence>
<evidence type="ECO:0000313" key="2">
    <source>
        <dbReference type="Proteomes" id="UP001142489"/>
    </source>
</evidence>
<protein>
    <submittedName>
        <fullName evidence="1">Uncharacterized protein</fullName>
    </submittedName>
</protein>
<evidence type="ECO:0000313" key="1">
    <source>
        <dbReference type="EMBL" id="KAJ7345898.1"/>
    </source>
</evidence>
<organism evidence="1 2">
    <name type="scientific">Phrynocephalus forsythii</name>
    <dbReference type="NCBI Taxonomy" id="171643"/>
    <lineage>
        <taxon>Eukaryota</taxon>
        <taxon>Metazoa</taxon>
        <taxon>Chordata</taxon>
        <taxon>Craniata</taxon>
        <taxon>Vertebrata</taxon>
        <taxon>Euteleostomi</taxon>
        <taxon>Lepidosauria</taxon>
        <taxon>Squamata</taxon>
        <taxon>Bifurcata</taxon>
        <taxon>Unidentata</taxon>
        <taxon>Episquamata</taxon>
        <taxon>Toxicofera</taxon>
        <taxon>Iguania</taxon>
        <taxon>Acrodonta</taxon>
        <taxon>Agamidae</taxon>
        <taxon>Agaminae</taxon>
        <taxon>Phrynocephalus</taxon>
    </lineage>
</organism>
<proteinExistence type="predicted"/>
<comment type="caution">
    <text evidence="1">The sequence shown here is derived from an EMBL/GenBank/DDBJ whole genome shotgun (WGS) entry which is preliminary data.</text>
</comment>
<name>A0A9Q0YDU4_9SAUR</name>
<gene>
    <name evidence="1" type="ORF">JRQ81_001848</name>
</gene>
<dbReference type="AlphaFoldDB" id="A0A9Q0YDU4"/>
<keyword evidence="2" id="KW-1185">Reference proteome</keyword>
<dbReference type="EMBL" id="JAPFRF010000001">
    <property type="protein sequence ID" value="KAJ7345898.1"/>
    <property type="molecule type" value="Genomic_DNA"/>
</dbReference>